<name>A0AAF0QYX4_SOLVR</name>
<dbReference type="Gene3D" id="3.30.420.10">
    <property type="entry name" value="Ribonuclease H-like superfamily/Ribonuclease H"/>
    <property type="match status" value="1"/>
</dbReference>
<keyword evidence="2" id="KW-1185">Reference proteome</keyword>
<dbReference type="PANTHER" id="PTHR45835:SF91">
    <property type="entry name" value="RETROTRANSPOSON, TY3-GYPSY SUBCLASS-LIKE PROTEIN"/>
    <property type="match status" value="1"/>
</dbReference>
<organism evidence="1 2">
    <name type="scientific">Solanum verrucosum</name>
    <dbReference type="NCBI Taxonomy" id="315347"/>
    <lineage>
        <taxon>Eukaryota</taxon>
        <taxon>Viridiplantae</taxon>
        <taxon>Streptophyta</taxon>
        <taxon>Embryophyta</taxon>
        <taxon>Tracheophyta</taxon>
        <taxon>Spermatophyta</taxon>
        <taxon>Magnoliopsida</taxon>
        <taxon>eudicotyledons</taxon>
        <taxon>Gunneridae</taxon>
        <taxon>Pentapetalae</taxon>
        <taxon>asterids</taxon>
        <taxon>lamiids</taxon>
        <taxon>Solanales</taxon>
        <taxon>Solanaceae</taxon>
        <taxon>Solanoideae</taxon>
        <taxon>Solaneae</taxon>
        <taxon>Solanum</taxon>
    </lineage>
</organism>
<dbReference type="SUPFAM" id="SSF53098">
    <property type="entry name" value="Ribonuclease H-like"/>
    <property type="match status" value="1"/>
</dbReference>
<proteinExistence type="predicted"/>
<sequence length="186" mass="21753">MKNDIAEFVAKWINCQQVKVEHQKPGGLSYDICIPTWKWKYLYRDFIVGLPLTRQKHYSIWVIMDRMTKLAHFIPTDGQAERTIKTFEDMLRECVIYFKGNMDNYFPLIEFVFINSYNSRIGMAPLDALYGRRCRSLIGLFEVGEVISDWSRVGIGGFLGNLAYSRKVENTLMSSKLICRCLKERL</sequence>
<reference evidence="1" key="1">
    <citation type="submission" date="2023-08" db="EMBL/GenBank/DDBJ databases">
        <title>A de novo genome assembly of Solanum verrucosum Schlechtendal, a Mexican diploid species geographically isolated from the other diploid A-genome species in potato relatives.</title>
        <authorList>
            <person name="Hosaka K."/>
        </authorList>
    </citation>
    <scope>NUCLEOTIDE SEQUENCE</scope>
    <source>
        <tissue evidence="1">Young leaves</tissue>
    </source>
</reference>
<dbReference type="InterPro" id="IPR036397">
    <property type="entry name" value="RNaseH_sf"/>
</dbReference>
<dbReference type="InterPro" id="IPR012337">
    <property type="entry name" value="RNaseH-like_sf"/>
</dbReference>
<gene>
    <name evidence="1" type="ORF">MTR67_023010</name>
</gene>
<protein>
    <submittedName>
        <fullName evidence="1">Uncharacterized protein</fullName>
    </submittedName>
</protein>
<dbReference type="EMBL" id="CP133616">
    <property type="protein sequence ID" value="WMV29625.1"/>
    <property type="molecule type" value="Genomic_DNA"/>
</dbReference>
<dbReference type="GO" id="GO:0003676">
    <property type="term" value="F:nucleic acid binding"/>
    <property type="evidence" value="ECO:0007669"/>
    <property type="project" value="InterPro"/>
</dbReference>
<dbReference type="AlphaFoldDB" id="A0AAF0QYX4"/>
<evidence type="ECO:0000313" key="2">
    <source>
        <dbReference type="Proteomes" id="UP001234989"/>
    </source>
</evidence>
<dbReference type="PANTHER" id="PTHR45835">
    <property type="entry name" value="YALI0A06105P"/>
    <property type="match status" value="1"/>
</dbReference>
<dbReference type="Proteomes" id="UP001234989">
    <property type="component" value="Chromosome 5"/>
</dbReference>
<evidence type="ECO:0000313" key="1">
    <source>
        <dbReference type="EMBL" id="WMV29625.1"/>
    </source>
</evidence>
<accession>A0AAF0QYX4</accession>